<dbReference type="Proteomes" id="UP000828251">
    <property type="component" value="Unassembled WGS sequence"/>
</dbReference>
<evidence type="ECO:0000256" key="1">
    <source>
        <dbReference type="SAM" id="MobiDB-lite"/>
    </source>
</evidence>
<evidence type="ECO:0000313" key="3">
    <source>
        <dbReference type="Proteomes" id="UP000828251"/>
    </source>
</evidence>
<dbReference type="AlphaFoldDB" id="A0A9D4A8Z2"/>
<feature type="region of interest" description="Disordered" evidence="1">
    <location>
        <begin position="1"/>
        <end position="32"/>
    </location>
</feature>
<proteinExistence type="predicted"/>
<dbReference type="EMBL" id="JAIQCV010000005">
    <property type="protein sequence ID" value="KAH1097174.1"/>
    <property type="molecule type" value="Genomic_DNA"/>
</dbReference>
<name>A0A9D4A8Z2_9ROSI</name>
<evidence type="ECO:0000313" key="2">
    <source>
        <dbReference type="EMBL" id="KAH1097174.1"/>
    </source>
</evidence>
<gene>
    <name evidence="2" type="ORF">J1N35_014095</name>
</gene>
<organism evidence="2 3">
    <name type="scientific">Gossypium stocksii</name>
    <dbReference type="NCBI Taxonomy" id="47602"/>
    <lineage>
        <taxon>Eukaryota</taxon>
        <taxon>Viridiplantae</taxon>
        <taxon>Streptophyta</taxon>
        <taxon>Embryophyta</taxon>
        <taxon>Tracheophyta</taxon>
        <taxon>Spermatophyta</taxon>
        <taxon>Magnoliopsida</taxon>
        <taxon>eudicotyledons</taxon>
        <taxon>Gunneridae</taxon>
        <taxon>Pentapetalae</taxon>
        <taxon>rosids</taxon>
        <taxon>malvids</taxon>
        <taxon>Malvales</taxon>
        <taxon>Malvaceae</taxon>
        <taxon>Malvoideae</taxon>
        <taxon>Gossypium</taxon>
    </lineage>
</organism>
<protein>
    <submittedName>
        <fullName evidence="2">Uncharacterized protein</fullName>
    </submittedName>
</protein>
<sequence length="173" mass="19177">MSSRDKRTVATASKKCKGPGGSSSSRPTAESRHSFITFPQNSQEDLFQMLRAHPLGAGHCIDWLALERVQLADAIRALLSIDPWGQFFNIIEPTYLELTLEFCSTFHLQVVMTNHDDPGTIQFRLGGLVHQLSVPKFGIALGFYTDEFIADEGFSTFPHRIHITQSTVGAISP</sequence>
<comment type="caution">
    <text evidence="2">The sequence shown here is derived from an EMBL/GenBank/DDBJ whole genome shotgun (WGS) entry which is preliminary data.</text>
</comment>
<accession>A0A9D4A8Z2</accession>
<keyword evidence="3" id="KW-1185">Reference proteome</keyword>
<reference evidence="2 3" key="1">
    <citation type="journal article" date="2021" name="Plant Biotechnol. J.">
        <title>Multi-omics assisted identification of the key and species-specific regulatory components of drought-tolerant mechanisms in Gossypium stocksii.</title>
        <authorList>
            <person name="Yu D."/>
            <person name="Ke L."/>
            <person name="Zhang D."/>
            <person name="Wu Y."/>
            <person name="Sun Y."/>
            <person name="Mei J."/>
            <person name="Sun J."/>
            <person name="Sun Y."/>
        </authorList>
    </citation>
    <scope>NUCLEOTIDE SEQUENCE [LARGE SCALE GENOMIC DNA]</scope>
    <source>
        <strain evidence="3">cv. E1</strain>
        <tissue evidence="2">Leaf</tissue>
    </source>
</reference>
<dbReference type="OrthoDB" id="1685790at2759"/>